<feature type="transmembrane region" description="Helical" evidence="5">
    <location>
        <begin position="326"/>
        <end position="348"/>
    </location>
</feature>
<name>A0ABP9Q6W5_9ACTN</name>
<keyword evidence="3 5" id="KW-1133">Transmembrane helix</keyword>
<dbReference type="Pfam" id="PF07690">
    <property type="entry name" value="MFS_1"/>
    <property type="match status" value="1"/>
</dbReference>
<feature type="transmembrane region" description="Helical" evidence="5">
    <location>
        <begin position="244"/>
        <end position="265"/>
    </location>
</feature>
<evidence type="ECO:0000256" key="4">
    <source>
        <dbReference type="ARBA" id="ARBA00023136"/>
    </source>
</evidence>
<evidence type="ECO:0000256" key="5">
    <source>
        <dbReference type="SAM" id="Phobius"/>
    </source>
</evidence>
<dbReference type="PANTHER" id="PTHR23528">
    <property type="match status" value="1"/>
</dbReference>
<feature type="transmembrane region" description="Helical" evidence="5">
    <location>
        <begin position="92"/>
        <end position="114"/>
    </location>
</feature>
<feature type="transmembrane region" description="Helical" evidence="5">
    <location>
        <begin position="369"/>
        <end position="387"/>
    </location>
</feature>
<feature type="transmembrane region" description="Helical" evidence="5">
    <location>
        <begin position="186"/>
        <end position="206"/>
    </location>
</feature>
<keyword evidence="4 5" id="KW-0472">Membrane</keyword>
<dbReference type="Gene3D" id="1.20.1250.20">
    <property type="entry name" value="MFS general substrate transporter like domains"/>
    <property type="match status" value="1"/>
</dbReference>
<evidence type="ECO:0000256" key="2">
    <source>
        <dbReference type="ARBA" id="ARBA00022692"/>
    </source>
</evidence>
<keyword evidence="2 5" id="KW-0812">Transmembrane</keyword>
<proteinExistence type="predicted"/>
<dbReference type="Proteomes" id="UP001500221">
    <property type="component" value="Unassembled WGS sequence"/>
</dbReference>
<feature type="transmembrane region" description="Helical" evidence="5">
    <location>
        <begin position="24"/>
        <end position="46"/>
    </location>
</feature>
<evidence type="ECO:0000256" key="3">
    <source>
        <dbReference type="ARBA" id="ARBA00022989"/>
    </source>
</evidence>
<reference evidence="8" key="1">
    <citation type="journal article" date="2019" name="Int. J. Syst. Evol. Microbiol.">
        <title>The Global Catalogue of Microorganisms (GCM) 10K type strain sequencing project: providing services to taxonomists for standard genome sequencing and annotation.</title>
        <authorList>
            <consortium name="The Broad Institute Genomics Platform"/>
            <consortium name="The Broad Institute Genome Sequencing Center for Infectious Disease"/>
            <person name="Wu L."/>
            <person name="Ma J."/>
        </authorList>
    </citation>
    <scope>NUCLEOTIDE SEQUENCE [LARGE SCALE GENOMIC DNA]</scope>
    <source>
        <strain evidence="8">JCM 18459</strain>
    </source>
</reference>
<feature type="transmembrane region" description="Helical" evidence="5">
    <location>
        <begin position="120"/>
        <end position="142"/>
    </location>
</feature>
<dbReference type="PANTHER" id="PTHR23528:SF1">
    <property type="entry name" value="MAJOR FACILITATOR SUPERFAMILY (MFS) PROFILE DOMAIN-CONTAINING PROTEIN"/>
    <property type="match status" value="1"/>
</dbReference>
<dbReference type="RefSeq" id="WP_345464353.1">
    <property type="nucleotide sequence ID" value="NZ_BAABKG010000007.1"/>
</dbReference>
<dbReference type="InterPro" id="IPR011701">
    <property type="entry name" value="MFS"/>
</dbReference>
<feature type="transmembrane region" description="Helical" evidence="5">
    <location>
        <begin position="271"/>
        <end position="292"/>
    </location>
</feature>
<feature type="transmembrane region" description="Helical" evidence="5">
    <location>
        <begin position="399"/>
        <end position="418"/>
    </location>
</feature>
<dbReference type="InterPro" id="IPR020846">
    <property type="entry name" value="MFS_dom"/>
</dbReference>
<organism evidence="7 8">
    <name type="scientific">Nocardioides marinquilinus</name>
    <dbReference type="NCBI Taxonomy" id="1210400"/>
    <lineage>
        <taxon>Bacteria</taxon>
        <taxon>Bacillati</taxon>
        <taxon>Actinomycetota</taxon>
        <taxon>Actinomycetes</taxon>
        <taxon>Propionibacteriales</taxon>
        <taxon>Nocardioidaceae</taxon>
        <taxon>Nocardioides</taxon>
    </lineage>
</organism>
<dbReference type="SUPFAM" id="SSF103473">
    <property type="entry name" value="MFS general substrate transporter"/>
    <property type="match status" value="1"/>
</dbReference>
<gene>
    <name evidence="7" type="ORF">GCM10023340_44840</name>
</gene>
<evidence type="ECO:0000313" key="7">
    <source>
        <dbReference type="EMBL" id="GAA5156582.1"/>
    </source>
</evidence>
<accession>A0ABP9Q6W5</accession>
<feature type="domain" description="Major facilitator superfamily (MFS) profile" evidence="6">
    <location>
        <begin position="193"/>
        <end position="425"/>
    </location>
</feature>
<feature type="transmembrane region" description="Helical" evidence="5">
    <location>
        <begin position="58"/>
        <end position="80"/>
    </location>
</feature>
<dbReference type="InterPro" id="IPR036259">
    <property type="entry name" value="MFS_trans_sf"/>
</dbReference>
<sequence>MSAMSDDAATATGVTPLTWPERRFYLRLGTPALGMALVVTVVSTYLPVLVEQASGPVLVGVLIGAEGFFGIFVPAIIGAWADRTSTRVRDRVPFLLACAAAVVVAMTTVGVVAALGGRSFAVFVGVLVVLYAGYYGFLAPHWSLYPDLVPDEHSGRSRSFEGTLRVIGTGLALVGGGLLLDVWVALPFLAAALVAAVCVGVLITALRSRFDEPVERDESGRSSWQANVALLRDRGIRTMCLCEGLWNFALAALRAFVVLFFTVGLDRSSTFVSTVIFPLVAIGIAVAAPFAGGVADRHGYVRVLVAASAIYAAGMVLPAFTASAWVIVAIPLVAAGAATVMTIPFAVLMRMLPAEGHGAASGLFGFSRGLGSTLGPVVAGVVVVLTADNVFESTEGYASMWLVCSAALLLAVPLMWSLRDDERVR</sequence>
<evidence type="ECO:0000259" key="6">
    <source>
        <dbReference type="PROSITE" id="PS50850"/>
    </source>
</evidence>
<comment type="subcellular location">
    <subcellularLocation>
        <location evidence="1">Cell membrane</location>
        <topology evidence="1">Multi-pass membrane protein</topology>
    </subcellularLocation>
</comment>
<evidence type="ECO:0000256" key="1">
    <source>
        <dbReference type="ARBA" id="ARBA00004651"/>
    </source>
</evidence>
<dbReference type="EMBL" id="BAABKG010000007">
    <property type="protein sequence ID" value="GAA5156582.1"/>
    <property type="molecule type" value="Genomic_DNA"/>
</dbReference>
<keyword evidence="8" id="KW-1185">Reference proteome</keyword>
<protein>
    <recommendedName>
        <fullName evidence="6">Major facilitator superfamily (MFS) profile domain-containing protein</fullName>
    </recommendedName>
</protein>
<evidence type="ECO:0000313" key="8">
    <source>
        <dbReference type="Proteomes" id="UP001500221"/>
    </source>
</evidence>
<feature type="transmembrane region" description="Helical" evidence="5">
    <location>
        <begin position="299"/>
        <end position="320"/>
    </location>
</feature>
<comment type="caution">
    <text evidence="7">The sequence shown here is derived from an EMBL/GenBank/DDBJ whole genome shotgun (WGS) entry which is preliminary data.</text>
</comment>
<dbReference type="PROSITE" id="PS50850">
    <property type="entry name" value="MFS"/>
    <property type="match status" value="1"/>
</dbReference>